<dbReference type="EMBL" id="JBGUBD010000011">
    <property type="protein sequence ID" value="MFA9479741.1"/>
    <property type="molecule type" value="Genomic_DNA"/>
</dbReference>
<dbReference type="InterPro" id="IPR036388">
    <property type="entry name" value="WH-like_DNA-bd_sf"/>
</dbReference>
<evidence type="ECO:0000313" key="5">
    <source>
        <dbReference type="EMBL" id="MFA9479741.1"/>
    </source>
</evidence>
<evidence type="ECO:0000256" key="1">
    <source>
        <dbReference type="ARBA" id="ARBA00023015"/>
    </source>
</evidence>
<evidence type="ECO:0000256" key="2">
    <source>
        <dbReference type="ARBA" id="ARBA00023125"/>
    </source>
</evidence>
<protein>
    <submittedName>
        <fullName evidence="5">MarR family winged helix-turn-helix transcriptional regulator</fullName>
    </submittedName>
</protein>
<dbReference type="SUPFAM" id="SSF46785">
    <property type="entry name" value="Winged helix' DNA-binding domain"/>
    <property type="match status" value="1"/>
</dbReference>
<gene>
    <name evidence="5" type="ORF">ACERK3_15750</name>
</gene>
<dbReference type="InterPro" id="IPR036390">
    <property type="entry name" value="WH_DNA-bd_sf"/>
</dbReference>
<comment type="caution">
    <text evidence="5">The sequence shown here is derived from an EMBL/GenBank/DDBJ whole genome shotgun (WGS) entry which is preliminary data.</text>
</comment>
<dbReference type="PANTHER" id="PTHR33164">
    <property type="entry name" value="TRANSCRIPTIONAL REGULATOR, MARR FAMILY"/>
    <property type="match status" value="1"/>
</dbReference>
<accession>A0ABV4UAF7</accession>
<keyword evidence="3" id="KW-0804">Transcription</keyword>
<keyword evidence="6" id="KW-1185">Reference proteome</keyword>
<dbReference type="Pfam" id="PF22381">
    <property type="entry name" value="Staph_reg_Sar_Rot"/>
    <property type="match status" value="1"/>
</dbReference>
<dbReference type="Gene3D" id="1.10.10.10">
    <property type="entry name" value="Winged helix-like DNA-binding domain superfamily/Winged helix DNA-binding domain"/>
    <property type="match status" value="1"/>
</dbReference>
<dbReference type="PROSITE" id="PS50995">
    <property type="entry name" value="HTH_MARR_2"/>
    <property type="match status" value="1"/>
</dbReference>
<evidence type="ECO:0000313" key="6">
    <source>
        <dbReference type="Proteomes" id="UP001575105"/>
    </source>
</evidence>
<feature type="domain" description="HTH marR-type" evidence="4">
    <location>
        <begin position="20"/>
        <end position="157"/>
    </location>
</feature>
<dbReference type="InterPro" id="IPR055166">
    <property type="entry name" value="Transc_reg_Sar_Rot_HTH"/>
</dbReference>
<evidence type="ECO:0000256" key="3">
    <source>
        <dbReference type="ARBA" id="ARBA00023163"/>
    </source>
</evidence>
<dbReference type="RefSeq" id="WP_425346664.1">
    <property type="nucleotide sequence ID" value="NZ_JBGUBD010000011.1"/>
</dbReference>
<name>A0ABV4UAF7_9BACT</name>
<dbReference type="SMART" id="SM00347">
    <property type="entry name" value="HTH_MARR"/>
    <property type="match status" value="1"/>
</dbReference>
<keyword evidence="1" id="KW-0805">Transcription regulation</keyword>
<proteinExistence type="predicted"/>
<reference evidence="5 6" key="1">
    <citation type="submission" date="2024-08" db="EMBL/GenBank/DDBJ databases">
        <title>Whole-genome sequencing of halo(alkali)philic microorganisms from hypersaline lakes.</title>
        <authorList>
            <person name="Sorokin D.Y."/>
            <person name="Merkel A.Y."/>
            <person name="Messina E."/>
            <person name="Yakimov M."/>
        </authorList>
    </citation>
    <scope>NUCLEOTIDE SEQUENCE [LARGE SCALE GENOMIC DNA]</scope>
    <source>
        <strain evidence="5 6">AB-hyl4</strain>
    </source>
</reference>
<dbReference type="InterPro" id="IPR000835">
    <property type="entry name" value="HTH_MarR-typ"/>
</dbReference>
<dbReference type="PANTHER" id="PTHR33164:SF101">
    <property type="entry name" value="TRANSCRIPTIONAL REPRESSOR MPRA"/>
    <property type="match status" value="1"/>
</dbReference>
<sequence length="161" mass="18199">MARSSLARDIKKRHPFASPEEEAYLNLWRTFAQFSEGIERLLRQHGLCGTHYNILRILAGEKAGTGKGLPALEVRQRLVTRVPDITRLVDKLVEMGLVSRVRTEADRRVVQLAITAKGDRLAKKLEQPVTDLHQRQLGHMSKQDLGQLSMLLEAARRAANE</sequence>
<dbReference type="InterPro" id="IPR039422">
    <property type="entry name" value="MarR/SlyA-like"/>
</dbReference>
<dbReference type="PRINTS" id="PR00598">
    <property type="entry name" value="HTHMARR"/>
</dbReference>
<dbReference type="Proteomes" id="UP001575105">
    <property type="component" value="Unassembled WGS sequence"/>
</dbReference>
<keyword evidence="2" id="KW-0238">DNA-binding</keyword>
<evidence type="ECO:0000259" key="4">
    <source>
        <dbReference type="PROSITE" id="PS50995"/>
    </source>
</evidence>
<organism evidence="5 6">
    <name type="scientific">Natronomicrosphaera hydrolytica</name>
    <dbReference type="NCBI Taxonomy" id="3242702"/>
    <lineage>
        <taxon>Bacteria</taxon>
        <taxon>Pseudomonadati</taxon>
        <taxon>Planctomycetota</taxon>
        <taxon>Phycisphaerae</taxon>
        <taxon>Phycisphaerales</taxon>
        <taxon>Phycisphaeraceae</taxon>
        <taxon>Natronomicrosphaera</taxon>
    </lineage>
</organism>